<dbReference type="InterPro" id="IPR012871">
    <property type="entry name" value="DUF1668_ORYSA"/>
</dbReference>
<gene>
    <name evidence="2" type="ordered locus">Os03g0211200</name>
</gene>
<proteinExistence type="predicted"/>
<evidence type="ECO:0000256" key="1">
    <source>
        <dbReference type="SAM" id="MobiDB-lite"/>
    </source>
</evidence>
<reference evidence="2 3" key="1">
    <citation type="journal article" date="2005" name="Nature">
        <title>The map-based sequence of the rice genome.</title>
        <authorList>
            <consortium name="International rice genome sequencing project (IRGSP)"/>
            <person name="Matsumoto T."/>
            <person name="Wu J."/>
            <person name="Kanamori H."/>
            <person name="Katayose Y."/>
            <person name="Fujisawa M."/>
            <person name="Namiki N."/>
            <person name="Mizuno H."/>
            <person name="Yamamoto K."/>
            <person name="Antonio B.A."/>
            <person name="Baba T."/>
            <person name="Sakata K."/>
            <person name="Nagamura Y."/>
            <person name="Aoki H."/>
            <person name="Arikawa K."/>
            <person name="Arita K."/>
            <person name="Bito T."/>
            <person name="Chiden Y."/>
            <person name="Fujitsuka N."/>
            <person name="Fukunaka R."/>
            <person name="Hamada M."/>
            <person name="Harada C."/>
            <person name="Hayashi A."/>
            <person name="Hijishita S."/>
            <person name="Honda M."/>
            <person name="Hosokawa S."/>
            <person name="Ichikawa Y."/>
            <person name="Idonuma A."/>
            <person name="Iijima M."/>
            <person name="Ikeda M."/>
            <person name="Ikeno M."/>
            <person name="Ito K."/>
            <person name="Ito S."/>
            <person name="Ito T."/>
            <person name="Ito Y."/>
            <person name="Ito Y."/>
            <person name="Iwabuchi A."/>
            <person name="Kamiya K."/>
            <person name="Karasawa W."/>
            <person name="Kurita K."/>
            <person name="Katagiri S."/>
            <person name="Kikuta A."/>
            <person name="Kobayashi H."/>
            <person name="Kobayashi N."/>
            <person name="Machita K."/>
            <person name="Maehara T."/>
            <person name="Masukawa M."/>
            <person name="Mizubayashi T."/>
            <person name="Mukai Y."/>
            <person name="Nagasaki H."/>
            <person name="Nagata Y."/>
            <person name="Naito S."/>
            <person name="Nakashima M."/>
            <person name="Nakama Y."/>
            <person name="Nakamichi Y."/>
            <person name="Nakamura M."/>
            <person name="Meguro A."/>
            <person name="Negishi M."/>
            <person name="Ohta I."/>
            <person name="Ohta T."/>
            <person name="Okamoto M."/>
            <person name="Ono N."/>
            <person name="Saji S."/>
            <person name="Sakaguchi M."/>
            <person name="Sakai K."/>
            <person name="Shibata M."/>
            <person name="Shimokawa T."/>
            <person name="Song J."/>
            <person name="Takazaki Y."/>
            <person name="Terasawa K."/>
            <person name="Tsugane M."/>
            <person name="Tsuji K."/>
            <person name="Ueda S."/>
            <person name="Waki K."/>
            <person name="Yamagata H."/>
            <person name="Yamamoto M."/>
            <person name="Yamamoto S."/>
            <person name="Yamane H."/>
            <person name="Yoshiki S."/>
            <person name="Yoshihara R."/>
            <person name="Yukawa K."/>
            <person name="Zhong H."/>
            <person name="Yano M."/>
            <person name="Yuan Q."/>
            <person name="Ouyang S."/>
            <person name="Liu J."/>
            <person name="Jones K.M."/>
            <person name="Gansberger K."/>
            <person name="Moffat K."/>
            <person name="Hill J."/>
            <person name="Bera J."/>
            <person name="Fadrosh D."/>
            <person name="Jin S."/>
            <person name="Johri S."/>
            <person name="Kim M."/>
            <person name="Overton L."/>
            <person name="Reardon M."/>
            <person name="Tsitrin T."/>
            <person name="Vuong H."/>
            <person name="Weaver B."/>
            <person name="Ciecko A."/>
            <person name="Tallon L."/>
            <person name="Jackson J."/>
            <person name="Pai G."/>
            <person name="Aken S.V."/>
            <person name="Utterback T."/>
            <person name="Reidmuller S."/>
            <person name="Feldblyum T."/>
            <person name="Hsiao J."/>
            <person name="Zismann V."/>
            <person name="Iobst S."/>
            <person name="de Vazeille A.R."/>
            <person name="Buell C.R."/>
            <person name="Ying K."/>
            <person name="Li Y."/>
            <person name="Lu T."/>
            <person name="Huang Y."/>
            <person name="Zhao Q."/>
            <person name="Feng Q."/>
            <person name="Zhang L."/>
            <person name="Zhu J."/>
            <person name="Weng Q."/>
            <person name="Mu J."/>
            <person name="Lu Y."/>
            <person name="Fan D."/>
            <person name="Liu Y."/>
            <person name="Guan J."/>
            <person name="Zhang Y."/>
            <person name="Yu S."/>
            <person name="Liu X."/>
            <person name="Zhang Y."/>
            <person name="Hong G."/>
            <person name="Han B."/>
            <person name="Choisne N."/>
            <person name="Demange N."/>
            <person name="Orjeda G."/>
            <person name="Samain S."/>
            <person name="Cattolico L."/>
            <person name="Pelletier E."/>
            <person name="Couloux A."/>
            <person name="Segurens B."/>
            <person name="Wincker P."/>
            <person name="D'Hont A."/>
            <person name="Scarpelli C."/>
            <person name="Weissenbach J."/>
            <person name="Salanoubat M."/>
            <person name="Quetier F."/>
            <person name="Yu Y."/>
            <person name="Kim H.R."/>
            <person name="Rambo T."/>
            <person name="Currie J."/>
            <person name="Collura K."/>
            <person name="Luo M."/>
            <person name="Yang T."/>
            <person name="Ammiraju J.S.S."/>
            <person name="Engler F."/>
            <person name="Soderlund C."/>
            <person name="Wing R.A."/>
            <person name="Palmer L.E."/>
            <person name="de la Bastide M."/>
            <person name="Spiegel L."/>
            <person name="Nascimento L."/>
            <person name="Zutavern T."/>
            <person name="O'Shaughnessy A."/>
            <person name="Dike S."/>
            <person name="Dedhia N."/>
            <person name="Preston R."/>
            <person name="Balija V."/>
            <person name="McCombie W.R."/>
            <person name="Chow T."/>
            <person name="Chen H."/>
            <person name="Chung M."/>
            <person name="Chen C."/>
            <person name="Shaw J."/>
            <person name="Wu H."/>
            <person name="Hsiao K."/>
            <person name="Chao Y."/>
            <person name="Chu M."/>
            <person name="Cheng C."/>
            <person name="Hour A."/>
            <person name="Lee P."/>
            <person name="Lin S."/>
            <person name="Lin Y."/>
            <person name="Liou J."/>
            <person name="Liu S."/>
            <person name="Hsing Y."/>
            <person name="Raghuvanshi S."/>
            <person name="Mohanty A."/>
            <person name="Bharti A.K."/>
            <person name="Gaur A."/>
            <person name="Gupta V."/>
            <person name="Kumar D."/>
            <person name="Ravi V."/>
            <person name="Vij S."/>
            <person name="Kapur A."/>
            <person name="Khurana P."/>
            <person name="Khurana P."/>
            <person name="Khurana J.P."/>
            <person name="Tyagi A.K."/>
            <person name="Gaikwad K."/>
            <person name="Singh A."/>
            <person name="Dalal V."/>
            <person name="Srivastava S."/>
            <person name="Dixit A."/>
            <person name="Pal A.K."/>
            <person name="Ghazi I.A."/>
            <person name="Yadav M."/>
            <person name="Pandit A."/>
            <person name="Bhargava A."/>
            <person name="Sureshbabu K."/>
            <person name="Batra K."/>
            <person name="Sharma T.R."/>
            <person name="Mohapatra T."/>
            <person name="Singh N.K."/>
            <person name="Messing J."/>
            <person name="Nelson A.B."/>
            <person name="Fuks G."/>
            <person name="Kavchok S."/>
            <person name="Keizer G."/>
            <person name="Linton E."/>
            <person name="Llaca V."/>
            <person name="Song R."/>
            <person name="Tanyolac B."/>
            <person name="Young S."/>
            <person name="Ho-Il K."/>
            <person name="Hahn J.H."/>
            <person name="Sangsakoo G."/>
            <person name="Vanavichit A."/>
            <person name="de Mattos Luiz.A.T."/>
            <person name="Zimmer P.D."/>
            <person name="Malone G."/>
            <person name="Dellagostin O."/>
            <person name="de Oliveira A.C."/>
            <person name="Bevan M."/>
            <person name="Bancroft I."/>
            <person name="Minx P."/>
            <person name="Cordum H."/>
            <person name="Wilson R."/>
            <person name="Cheng Z."/>
            <person name="Jin W."/>
            <person name="Jiang J."/>
            <person name="Leong S.A."/>
            <person name="Iwama H."/>
            <person name="Gojobori T."/>
            <person name="Itoh T."/>
            <person name="Niimura Y."/>
            <person name="Fujii Y."/>
            <person name="Habara T."/>
            <person name="Sakai H."/>
            <person name="Sato Y."/>
            <person name="Wilson G."/>
            <person name="Kumar K."/>
            <person name="McCouch S."/>
            <person name="Juretic N."/>
            <person name="Hoen D."/>
            <person name="Wright S."/>
            <person name="Bruskiewich R."/>
            <person name="Bureau T."/>
            <person name="Miyao A."/>
            <person name="Hirochika H."/>
            <person name="Nishikawa T."/>
            <person name="Kadowaki K."/>
            <person name="Sugiura M."/>
            <person name="Burr B."/>
            <person name="Sasaki T."/>
        </authorList>
    </citation>
    <scope>NUCLEOTIDE SEQUENCE [LARGE SCALE GENOMIC DNA]</scope>
    <source>
        <strain evidence="3">cv. Nipponbare</strain>
    </source>
</reference>
<evidence type="ECO:0000313" key="3">
    <source>
        <dbReference type="Proteomes" id="UP000000763"/>
    </source>
</evidence>
<sequence>MSKRHRSDDDGGELESRRPHSRHRRRRRRRHLYVVLDDWSKGYSVYKVDVDGFDGDPDADLDDEAVRLPEPPVFRLETADYGRFGIFVAVGSRIFATHYSEDTNARAPVLMFDTVTGGLAVCPGVPAELCNQPMIFPAGDKVYAMGRSKIKMDARGESRKYLEELAADGEGSWAWSSSVDDRAPPPPFDVERARCHAAHPDGRTVFFSAHGDGTYSFDAGTRGWTRHGEWMLPFDGQAYYDGELDAWVGLWSGHSGRRGRVCSCDVVDPRGGGGGEQPPPAWKLAVRSHPAWRARSRFLSVALARMGGGEFCVVEWRSRRGVSEEELHERCLLYATTFRLRYDRDGSLEATDRRARAFTARKKSDEFEWSSMVLTGTWATTRRA</sequence>
<dbReference type="Proteomes" id="UP000000763">
    <property type="component" value="Chromosome 3"/>
</dbReference>
<organism evidence="2 3">
    <name type="scientific">Oryza sativa subsp. japonica</name>
    <name type="common">Rice</name>
    <dbReference type="NCBI Taxonomy" id="39947"/>
    <lineage>
        <taxon>Eukaryota</taxon>
        <taxon>Viridiplantae</taxon>
        <taxon>Streptophyta</taxon>
        <taxon>Embryophyta</taxon>
        <taxon>Tracheophyta</taxon>
        <taxon>Spermatophyta</taxon>
        <taxon>Magnoliopsida</taxon>
        <taxon>Liliopsida</taxon>
        <taxon>Poales</taxon>
        <taxon>Poaceae</taxon>
        <taxon>BOP clade</taxon>
        <taxon>Oryzoideae</taxon>
        <taxon>Oryzeae</taxon>
        <taxon>Oryzinae</taxon>
        <taxon>Oryza</taxon>
        <taxon>Oryza sativa</taxon>
    </lineage>
</organism>
<dbReference type="Pfam" id="PF07893">
    <property type="entry name" value="DUF1668"/>
    <property type="match status" value="1"/>
</dbReference>
<evidence type="ECO:0000313" key="2">
    <source>
        <dbReference type="EMBL" id="BAF11260.1"/>
    </source>
</evidence>
<dbReference type="AlphaFoldDB" id="Q0DU28"/>
<feature type="region of interest" description="Disordered" evidence="1">
    <location>
        <begin position="1"/>
        <end position="26"/>
    </location>
</feature>
<feature type="compositionally biased region" description="Basic and acidic residues" evidence="1">
    <location>
        <begin position="1"/>
        <end position="18"/>
    </location>
</feature>
<accession>Q0DU28</accession>
<dbReference type="EMBL" id="AP008209">
    <property type="protein sequence ID" value="BAF11260.1"/>
    <property type="molecule type" value="Genomic_DNA"/>
</dbReference>
<reference evidence="3" key="2">
    <citation type="journal article" date="2008" name="Nucleic Acids Res.">
        <title>The rice annotation project database (RAP-DB): 2008 update.</title>
        <authorList>
            <consortium name="The rice annotation project (RAP)"/>
        </authorList>
    </citation>
    <scope>GENOME REANNOTATION</scope>
    <source>
        <strain evidence="3">cv. Nipponbare</strain>
    </source>
</reference>
<protein>
    <submittedName>
        <fullName evidence="2">Os03g0211200 protein</fullName>
    </submittedName>
</protein>
<dbReference type="KEGG" id="dosa:Os03g0211200"/>
<dbReference type="PANTHER" id="PTHR33085:SF139">
    <property type="entry name" value="DUF1618 DOMAIN-CONTAINING PROTEIN"/>
    <property type="match status" value="1"/>
</dbReference>
<dbReference type="PANTHER" id="PTHR33085">
    <property type="entry name" value="OS12G0113100 PROTEIN-RELATED"/>
    <property type="match status" value="1"/>
</dbReference>
<name>Q0DU28_ORYSJ</name>